<dbReference type="STRING" id="765915.A0A1Y2HB77"/>
<feature type="transmembrane region" description="Helical" evidence="9">
    <location>
        <begin position="211"/>
        <end position="228"/>
    </location>
</feature>
<dbReference type="EMBL" id="MCFL01000054">
    <property type="protein sequence ID" value="ORZ31846.1"/>
    <property type="molecule type" value="Genomic_DNA"/>
</dbReference>
<dbReference type="Pfam" id="PF06423">
    <property type="entry name" value="GWT1"/>
    <property type="match status" value="1"/>
</dbReference>
<evidence type="ECO:0000313" key="11">
    <source>
        <dbReference type="Proteomes" id="UP000193411"/>
    </source>
</evidence>
<dbReference type="Proteomes" id="UP000193411">
    <property type="component" value="Unassembled WGS sequence"/>
</dbReference>
<accession>A0A1Y2HB77</accession>
<dbReference type="GO" id="GO:0032216">
    <property type="term" value="F:glucosaminyl-phosphatidylinositol O-acyltransferase activity"/>
    <property type="evidence" value="ECO:0007669"/>
    <property type="project" value="TreeGrafter"/>
</dbReference>
<evidence type="ECO:0000256" key="3">
    <source>
        <dbReference type="ARBA" id="ARBA00007559"/>
    </source>
</evidence>
<evidence type="ECO:0000256" key="8">
    <source>
        <dbReference type="ARBA" id="ARBA00023136"/>
    </source>
</evidence>
<gene>
    <name evidence="10" type="ORF">BCR44DRAFT_1441462</name>
</gene>
<name>A0A1Y2HB77_9FUNG</name>
<dbReference type="GO" id="GO:0005783">
    <property type="term" value="C:endoplasmic reticulum"/>
    <property type="evidence" value="ECO:0007669"/>
    <property type="project" value="TreeGrafter"/>
</dbReference>
<dbReference type="GO" id="GO:0016020">
    <property type="term" value="C:membrane"/>
    <property type="evidence" value="ECO:0007669"/>
    <property type="project" value="UniProtKB-SubCell"/>
</dbReference>
<evidence type="ECO:0000313" key="10">
    <source>
        <dbReference type="EMBL" id="ORZ31846.1"/>
    </source>
</evidence>
<dbReference type="OrthoDB" id="15270at2759"/>
<comment type="subcellular location">
    <subcellularLocation>
        <location evidence="1">Membrane</location>
        <topology evidence="1">Multi-pass membrane protein</topology>
    </subcellularLocation>
</comment>
<dbReference type="PANTHER" id="PTHR20661">
    <property type="entry name" value="PHOSPHATIDYLINOSITOL-GLYCAN BIOSYNTHESIS CLASS W PROTEIN"/>
    <property type="match status" value="1"/>
</dbReference>
<evidence type="ECO:0000256" key="2">
    <source>
        <dbReference type="ARBA" id="ARBA00004687"/>
    </source>
</evidence>
<feature type="non-terminal residue" evidence="10">
    <location>
        <position position="233"/>
    </location>
</feature>
<evidence type="ECO:0000256" key="4">
    <source>
        <dbReference type="ARBA" id="ARBA00014495"/>
    </source>
</evidence>
<protein>
    <recommendedName>
        <fullName evidence="4">GPI-anchored wall transfer protein 1</fullName>
    </recommendedName>
</protein>
<dbReference type="GO" id="GO:0006506">
    <property type="term" value="P:GPI anchor biosynthetic process"/>
    <property type="evidence" value="ECO:0007669"/>
    <property type="project" value="UniProtKB-UniPathway"/>
</dbReference>
<keyword evidence="11" id="KW-1185">Reference proteome</keyword>
<comment type="caution">
    <text evidence="10">The sequence shown here is derived from an EMBL/GenBank/DDBJ whole genome shotgun (WGS) entry which is preliminary data.</text>
</comment>
<keyword evidence="8 9" id="KW-0472">Membrane</keyword>
<proteinExistence type="inferred from homology"/>
<organism evidence="10 11">
    <name type="scientific">Catenaria anguillulae PL171</name>
    <dbReference type="NCBI Taxonomy" id="765915"/>
    <lineage>
        <taxon>Eukaryota</taxon>
        <taxon>Fungi</taxon>
        <taxon>Fungi incertae sedis</taxon>
        <taxon>Blastocladiomycota</taxon>
        <taxon>Blastocladiomycetes</taxon>
        <taxon>Blastocladiales</taxon>
        <taxon>Catenariaceae</taxon>
        <taxon>Catenaria</taxon>
    </lineage>
</organism>
<sequence length="233" mass="25132">MDLGVGIAVFAQGLVSGLRSSTHSTNPSVFASARRSLPLWILGFLRLALTKATNYDVHVVEYGVHWNFFFTLAAVGPLIALLKSATQLGDGPLALLVTVGPCSFLSWFIHGILSLFGYAAILLFANSTGAWLARKRDSLDDWRTAGSGMVLTGAALSYLVHYAWEVTQLDPISRRMANAGFVVWMVAFNVGALGLLLLVDCWIYALNGNGMLVFLLANVLTGLVNLSMDTHGR</sequence>
<evidence type="ECO:0000256" key="7">
    <source>
        <dbReference type="ARBA" id="ARBA00022989"/>
    </source>
</evidence>
<dbReference type="InterPro" id="IPR009447">
    <property type="entry name" value="PIGW/GWT1"/>
</dbReference>
<keyword evidence="6 9" id="KW-0812">Transmembrane</keyword>
<evidence type="ECO:0000256" key="1">
    <source>
        <dbReference type="ARBA" id="ARBA00004141"/>
    </source>
</evidence>
<evidence type="ECO:0000256" key="6">
    <source>
        <dbReference type="ARBA" id="ARBA00022692"/>
    </source>
</evidence>
<evidence type="ECO:0000256" key="9">
    <source>
        <dbReference type="SAM" id="Phobius"/>
    </source>
</evidence>
<dbReference type="PANTHER" id="PTHR20661:SF0">
    <property type="entry name" value="PHOSPHATIDYLINOSITOL-GLYCAN BIOSYNTHESIS CLASS W PROTEIN"/>
    <property type="match status" value="1"/>
</dbReference>
<feature type="transmembrane region" description="Helical" evidence="9">
    <location>
        <begin position="145"/>
        <end position="164"/>
    </location>
</feature>
<comment type="similarity">
    <text evidence="3">Belongs to the PIGW family.</text>
</comment>
<dbReference type="UniPathway" id="UPA00196"/>
<keyword evidence="5" id="KW-0337">GPI-anchor biosynthesis</keyword>
<reference evidence="10 11" key="1">
    <citation type="submission" date="2016-07" db="EMBL/GenBank/DDBJ databases">
        <title>Pervasive Adenine N6-methylation of Active Genes in Fungi.</title>
        <authorList>
            <consortium name="DOE Joint Genome Institute"/>
            <person name="Mondo S.J."/>
            <person name="Dannebaum R.O."/>
            <person name="Kuo R.C."/>
            <person name="Labutti K."/>
            <person name="Haridas S."/>
            <person name="Kuo A."/>
            <person name="Salamov A."/>
            <person name="Ahrendt S.R."/>
            <person name="Lipzen A."/>
            <person name="Sullivan W."/>
            <person name="Andreopoulos W.B."/>
            <person name="Clum A."/>
            <person name="Lindquist E."/>
            <person name="Daum C."/>
            <person name="Ramamoorthy G.K."/>
            <person name="Gryganskyi A."/>
            <person name="Culley D."/>
            <person name="Magnuson J.K."/>
            <person name="James T.Y."/>
            <person name="O'Malley M.A."/>
            <person name="Stajich J.E."/>
            <person name="Spatafora J.W."/>
            <person name="Visel A."/>
            <person name="Grigoriev I.V."/>
        </authorList>
    </citation>
    <scope>NUCLEOTIDE SEQUENCE [LARGE SCALE GENOMIC DNA]</scope>
    <source>
        <strain evidence="10 11">PL171</strain>
    </source>
</reference>
<comment type="pathway">
    <text evidence="2">Glycolipid biosynthesis; glycosylphosphatidylinositol-anchor biosynthesis.</text>
</comment>
<feature type="transmembrane region" description="Helical" evidence="9">
    <location>
        <begin position="176"/>
        <end position="199"/>
    </location>
</feature>
<feature type="transmembrane region" description="Helical" evidence="9">
    <location>
        <begin position="64"/>
        <end position="81"/>
    </location>
</feature>
<keyword evidence="7 9" id="KW-1133">Transmembrane helix</keyword>
<evidence type="ECO:0000256" key="5">
    <source>
        <dbReference type="ARBA" id="ARBA00022502"/>
    </source>
</evidence>
<dbReference type="GO" id="GO:0072659">
    <property type="term" value="P:protein localization to plasma membrane"/>
    <property type="evidence" value="ECO:0007669"/>
    <property type="project" value="TreeGrafter"/>
</dbReference>
<dbReference type="AlphaFoldDB" id="A0A1Y2HB77"/>